<evidence type="ECO:0000256" key="1">
    <source>
        <dbReference type="SAM" id="MobiDB-lite"/>
    </source>
</evidence>
<protein>
    <submittedName>
        <fullName evidence="2">Uncharacterized protein</fullName>
    </submittedName>
</protein>
<evidence type="ECO:0000313" key="2">
    <source>
        <dbReference type="EMBL" id="CAH2063268.1"/>
    </source>
</evidence>
<name>A0ABN8IXD6_9NEOP</name>
<reference evidence="2" key="1">
    <citation type="submission" date="2022-03" db="EMBL/GenBank/DDBJ databases">
        <authorList>
            <person name="Martin H S."/>
        </authorList>
    </citation>
    <scope>NUCLEOTIDE SEQUENCE</scope>
</reference>
<feature type="non-terminal residue" evidence="2">
    <location>
        <position position="76"/>
    </location>
</feature>
<feature type="region of interest" description="Disordered" evidence="1">
    <location>
        <begin position="1"/>
        <end position="22"/>
    </location>
</feature>
<sequence>MKDTRRGAEARSVQPLSRTACVPAPKHPVCGRPAESDLVYVAAMSVAHVDSPARQPRSGDRVATFPGPINKAHRTK</sequence>
<evidence type="ECO:0000313" key="3">
    <source>
        <dbReference type="Proteomes" id="UP000837857"/>
    </source>
</evidence>
<dbReference type="Proteomes" id="UP000837857">
    <property type="component" value="Chromosome 3"/>
</dbReference>
<feature type="region of interest" description="Disordered" evidence="1">
    <location>
        <begin position="51"/>
        <end position="76"/>
    </location>
</feature>
<organism evidence="2 3">
    <name type="scientific">Iphiclides podalirius</name>
    <name type="common">scarce swallowtail</name>
    <dbReference type="NCBI Taxonomy" id="110791"/>
    <lineage>
        <taxon>Eukaryota</taxon>
        <taxon>Metazoa</taxon>
        <taxon>Ecdysozoa</taxon>
        <taxon>Arthropoda</taxon>
        <taxon>Hexapoda</taxon>
        <taxon>Insecta</taxon>
        <taxon>Pterygota</taxon>
        <taxon>Neoptera</taxon>
        <taxon>Endopterygota</taxon>
        <taxon>Lepidoptera</taxon>
        <taxon>Glossata</taxon>
        <taxon>Ditrysia</taxon>
        <taxon>Papilionoidea</taxon>
        <taxon>Papilionidae</taxon>
        <taxon>Papilioninae</taxon>
        <taxon>Iphiclides</taxon>
    </lineage>
</organism>
<accession>A0ABN8IXD6</accession>
<proteinExistence type="predicted"/>
<gene>
    <name evidence="2" type="ORF">IPOD504_LOCUS12446</name>
</gene>
<keyword evidence="3" id="KW-1185">Reference proteome</keyword>
<dbReference type="EMBL" id="OW152815">
    <property type="protein sequence ID" value="CAH2063268.1"/>
    <property type="molecule type" value="Genomic_DNA"/>
</dbReference>